<keyword evidence="1" id="KW-1133">Transmembrane helix</keyword>
<dbReference type="RefSeq" id="WP_039257486.1">
    <property type="nucleotide sequence ID" value="NZ_JDRY01000040.1"/>
</dbReference>
<dbReference type="EMBL" id="JDRY01000040">
    <property type="protein sequence ID" value="KGM99049.1"/>
    <property type="molecule type" value="Genomic_DNA"/>
</dbReference>
<sequence>MKKMEFLKVLLPMFLVVIVILIAYNVLKIYLLDNIKINKWVVLIIAAVVLVVPNLLWAKKIQGSMWQYVHTGVFLILFLWFLDVAGLNGRSKMNKREELNKGTIRAKAKPSRVNKTNIEIIPETKKVKKKIKKK</sequence>
<comment type="caution">
    <text evidence="2">The sequence shown here is derived from an EMBL/GenBank/DDBJ whole genome shotgun (WGS) entry which is preliminary data.</text>
</comment>
<gene>
    <name evidence="2" type="ORF">Z955_09525</name>
</gene>
<evidence type="ECO:0000256" key="1">
    <source>
        <dbReference type="SAM" id="Phobius"/>
    </source>
</evidence>
<evidence type="ECO:0000313" key="3">
    <source>
        <dbReference type="Proteomes" id="UP000030014"/>
    </source>
</evidence>
<dbReference type="AlphaFoldDB" id="A0A0A0IC68"/>
<proteinExistence type="predicted"/>
<name>A0A0A0IC68_CLOBO</name>
<evidence type="ECO:0000313" key="2">
    <source>
        <dbReference type="EMBL" id="KGM99049.1"/>
    </source>
</evidence>
<organism evidence="2 3">
    <name type="scientific">Clostridium botulinum C/D str. DC5</name>
    <dbReference type="NCBI Taxonomy" id="1443128"/>
    <lineage>
        <taxon>Bacteria</taxon>
        <taxon>Bacillati</taxon>
        <taxon>Bacillota</taxon>
        <taxon>Clostridia</taxon>
        <taxon>Eubacteriales</taxon>
        <taxon>Clostridiaceae</taxon>
        <taxon>Clostridium</taxon>
    </lineage>
</organism>
<protein>
    <submittedName>
        <fullName evidence="2">Uncharacterized protein</fullName>
    </submittedName>
</protein>
<feature type="transmembrane region" description="Helical" evidence="1">
    <location>
        <begin position="68"/>
        <end position="87"/>
    </location>
</feature>
<feature type="transmembrane region" description="Helical" evidence="1">
    <location>
        <begin position="39"/>
        <end position="56"/>
    </location>
</feature>
<dbReference type="Proteomes" id="UP000030014">
    <property type="component" value="Unassembled WGS sequence"/>
</dbReference>
<feature type="transmembrane region" description="Helical" evidence="1">
    <location>
        <begin position="6"/>
        <end position="27"/>
    </location>
</feature>
<keyword evidence="1" id="KW-0812">Transmembrane</keyword>
<keyword evidence="1" id="KW-0472">Membrane</keyword>
<accession>A0A0A0IC68</accession>
<reference evidence="2 3" key="1">
    <citation type="submission" date="2014-01" db="EMBL/GenBank/DDBJ databases">
        <title>Plasmidome dynamics in the species complex Clostridium novyi sensu lato converts strains of independent lineages into distinctly different pathogens.</title>
        <authorList>
            <person name="Skarin H."/>
            <person name="Segerman B."/>
        </authorList>
    </citation>
    <scope>NUCLEOTIDE SEQUENCE [LARGE SCALE GENOMIC DNA]</scope>
    <source>
        <strain evidence="2 3">DC5</strain>
    </source>
</reference>